<evidence type="ECO:0000313" key="2">
    <source>
        <dbReference type="Proteomes" id="UP000521943"/>
    </source>
</evidence>
<name>A0A8H6M036_9AGAR</name>
<dbReference type="AlphaFoldDB" id="A0A8H6M036"/>
<dbReference type="EMBL" id="JACGCI010000081">
    <property type="protein sequence ID" value="KAF6747396.1"/>
    <property type="molecule type" value="Genomic_DNA"/>
</dbReference>
<proteinExistence type="predicted"/>
<sequence>MTCQFNSSATPDVERQYLAFLGNAGGQVQEREKVEKSAGNNVAPKSDTDLATRLGVSLQPRFQSTEDKHDLLQVLRWILRLLPSTLKSFLYFLQLLQPLLHVSSRAFFTPRASRRIRFGVRTAVWMARCYTVIEQHPFMDRHLGL</sequence>
<accession>A0A8H6M036</accession>
<dbReference type="Proteomes" id="UP000521943">
    <property type="component" value="Unassembled WGS sequence"/>
</dbReference>
<gene>
    <name evidence="1" type="ORF">DFP72DRAFT_1174902</name>
</gene>
<keyword evidence="2" id="KW-1185">Reference proteome</keyword>
<organism evidence="1 2">
    <name type="scientific">Ephemerocybe angulata</name>
    <dbReference type="NCBI Taxonomy" id="980116"/>
    <lineage>
        <taxon>Eukaryota</taxon>
        <taxon>Fungi</taxon>
        <taxon>Dikarya</taxon>
        <taxon>Basidiomycota</taxon>
        <taxon>Agaricomycotina</taxon>
        <taxon>Agaricomycetes</taxon>
        <taxon>Agaricomycetidae</taxon>
        <taxon>Agaricales</taxon>
        <taxon>Agaricineae</taxon>
        <taxon>Psathyrellaceae</taxon>
        <taxon>Ephemerocybe</taxon>
    </lineage>
</organism>
<comment type="caution">
    <text evidence="1">The sequence shown here is derived from an EMBL/GenBank/DDBJ whole genome shotgun (WGS) entry which is preliminary data.</text>
</comment>
<protein>
    <submittedName>
        <fullName evidence="1">Uncharacterized protein</fullName>
    </submittedName>
</protein>
<reference evidence="1 2" key="1">
    <citation type="submission" date="2020-07" db="EMBL/GenBank/DDBJ databases">
        <title>Comparative genomics of pyrophilous fungi reveals a link between fire events and developmental genes.</title>
        <authorList>
            <consortium name="DOE Joint Genome Institute"/>
            <person name="Steindorff A.S."/>
            <person name="Carver A."/>
            <person name="Calhoun S."/>
            <person name="Stillman K."/>
            <person name="Liu H."/>
            <person name="Lipzen A."/>
            <person name="Pangilinan J."/>
            <person name="Labutti K."/>
            <person name="Bruns T.D."/>
            <person name="Grigoriev I.V."/>
        </authorList>
    </citation>
    <scope>NUCLEOTIDE SEQUENCE [LARGE SCALE GENOMIC DNA]</scope>
    <source>
        <strain evidence="1 2">CBS 144469</strain>
    </source>
</reference>
<evidence type="ECO:0000313" key="1">
    <source>
        <dbReference type="EMBL" id="KAF6747396.1"/>
    </source>
</evidence>